<dbReference type="PANTHER" id="PTHR21087">
    <property type="entry name" value="SHIKIMATE KINASE"/>
    <property type="match status" value="1"/>
</dbReference>
<comment type="subcellular location">
    <subcellularLocation>
        <location evidence="7">Cytoplasm</location>
    </subcellularLocation>
</comment>
<comment type="catalytic activity">
    <reaction evidence="7">
        <text>shikimate + ATP = 3-phosphoshikimate + ADP + H(+)</text>
        <dbReference type="Rhea" id="RHEA:13121"/>
        <dbReference type="ChEBI" id="CHEBI:15378"/>
        <dbReference type="ChEBI" id="CHEBI:30616"/>
        <dbReference type="ChEBI" id="CHEBI:36208"/>
        <dbReference type="ChEBI" id="CHEBI:145989"/>
        <dbReference type="ChEBI" id="CHEBI:456216"/>
        <dbReference type="EC" id="2.7.1.71"/>
    </reaction>
</comment>
<evidence type="ECO:0000256" key="2">
    <source>
        <dbReference type="ARBA" id="ARBA00022679"/>
    </source>
</evidence>
<keyword evidence="9" id="KW-1185">Reference proteome</keyword>
<dbReference type="UniPathway" id="UPA00053">
    <property type="reaction ID" value="UER00088"/>
</dbReference>
<evidence type="ECO:0000256" key="7">
    <source>
        <dbReference type="HAMAP-Rule" id="MF_00109"/>
    </source>
</evidence>
<dbReference type="HAMAP" id="MF_00109">
    <property type="entry name" value="Shikimate_kinase"/>
    <property type="match status" value="1"/>
</dbReference>
<dbReference type="Pfam" id="PF01202">
    <property type="entry name" value="SKI"/>
    <property type="match status" value="1"/>
</dbReference>
<dbReference type="GO" id="GO:0005524">
    <property type="term" value="F:ATP binding"/>
    <property type="evidence" value="ECO:0007669"/>
    <property type="project" value="UniProtKB-UniRule"/>
</dbReference>
<feature type="binding site" evidence="7">
    <location>
        <position position="56"/>
    </location>
    <ligand>
        <name>substrate</name>
    </ligand>
</feature>
<keyword evidence="7" id="KW-0963">Cytoplasm</keyword>
<comment type="subunit">
    <text evidence="7">Monomer.</text>
</comment>
<keyword evidence="3 7" id="KW-0547">Nucleotide-binding</keyword>
<evidence type="ECO:0000256" key="5">
    <source>
        <dbReference type="ARBA" id="ARBA00022840"/>
    </source>
</evidence>
<dbReference type="GO" id="GO:0000287">
    <property type="term" value="F:magnesium ion binding"/>
    <property type="evidence" value="ECO:0007669"/>
    <property type="project" value="UniProtKB-UniRule"/>
</dbReference>
<dbReference type="GO" id="GO:0008652">
    <property type="term" value="P:amino acid biosynthetic process"/>
    <property type="evidence" value="ECO:0007669"/>
    <property type="project" value="UniProtKB-KW"/>
</dbReference>
<dbReference type="CDD" id="cd00464">
    <property type="entry name" value="SK"/>
    <property type="match status" value="1"/>
</dbReference>
<comment type="caution">
    <text evidence="8">The sequence shown here is derived from an EMBL/GenBank/DDBJ whole genome shotgun (WGS) entry which is preliminary data.</text>
</comment>
<comment type="pathway">
    <text evidence="7">Metabolic intermediate biosynthesis; chorismate biosynthesis; chorismate from D-erythrose 4-phosphate and phosphoenolpyruvate: step 5/7.</text>
</comment>
<sequence length="167" mass="18233">MAVILVGFMGAGKTTVGRELARKMQCTHRDLDDLIVEAAGQSIPEIFAARGDAGFRQLEHDTLVKALDDIEILSTGGGTPMQPANFDLLKAKKTPVVLLEANADTILKRIGRDANRPLVQELGTDGLVALQQKRDPRYHELADLVITTDQLLPAQIATQIMTWLAQH</sequence>
<dbReference type="Proteomes" id="UP000051790">
    <property type="component" value="Unassembled WGS sequence"/>
</dbReference>
<dbReference type="EMBL" id="AZEU01000158">
    <property type="protein sequence ID" value="KRL44340.1"/>
    <property type="molecule type" value="Genomic_DNA"/>
</dbReference>
<keyword evidence="7" id="KW-0479">Metal-binding</keyword>
<organism evidence="8 9">
    <name type="scientific">Lacticaseibacillus manihotivorans DSM 13343 = JCM 12514</name>
    <dbReference type="NCBI Taxonomy" id="1423769"/>
    <lineage>
        <taxon>Bacteria</taxon>
        <taxon>Bacillati</taxon>
        <taxon>Bacillota</taxon>
        <taxon>Bacilli</taxon>
        <taxon>Lactobacillales</taxon>
        <taxon>Lactobacillaceae</taxon>
        <taxon>Lacticaseibacillus</taxon>
    </lineage>
</organism>
<dbReference type="PRINTS" id="PR01100">
    <property type="entry name" value="SHIKIMTKNASE"/>
</dbReference>
<evidence type="ECO:0000256" key="3">
    <source>
        <dbReference type="ARBA" id="ARBA00022741"/>
    </source>
</evidence>
<evidence type="ECO:0000256" key="4">
    <source>
        <dbReference type="ARBA" id="ARBA00022777"/>
    </source>
</evidence>
<keyword evidence="2 7" id="KW-0808">Transferase</keyword>
<proteinExistence type="inferred from homology"/>
<dbReference type="InterPro" id="IPR027417">
    <property type="entry name" value="P-loop_NTPase"/>
</dbReference>
<feature type="binding site" evidence="7">
    <location>
        <position position="32"/>
    </location>
    <ligand>
        <name>substrate</name>
    </ligand>
</feature>
<dbReference type="PATRIC" id="fig|1423769.4.peg.1265"/>
<comment type="caution">
    <text evidence="7">Lacks conserved residue(s) required for the propagation of feature annotation.</text>
</comment>
<dbReference type="Gene3D" id="3.40.50.300">
    <property type="entry name" value="P-loop containing nucleotide triphosphate hydrolases"/>
    <property type="match status" value="1"/>
</dbReference>
<feature type="binding site" evidence="7">
    <location>
        <position position="77"/>
    </location>
    <ligand>
        <name>substrate</name>
    </ligand>
</feature>
<name>A0A0R1QNT3_9LACO</name>
<gene>
    <name evidence="7" type="primary">aroK</name>
    <name evidence="8" type="ORF">FD01_GL001172</name>
</gene>
<reference evidence="8 9" key="1">
    <citation type="journal article" date="2015" name="Genome Announc.">
        <title>Expanding the biotechnology potential of lactobacilli through comparative genomics of 213 strains and associated genera.</title>
        <authorList>
            <person name="Sun Z."/>
            <person name="Harris H.M."/>
            <person name="McCann A."/>
            <person name="Guo C."/>
            <person name="Argimon S."/>
            <person name="Zhang W."/>
            <person name="Yang X."/>
            <person name="Jeffery I.B."/>
            <person name="Cooney J.C."/>
            <person name="Kagawa T.F."/>
            <person name="Liu W."/>
            <person name="Song Y."/>
            <person name="Salvetti E."/>
            <person name="Wrobel A."/>
            <person name="Rasinkangas P."/>
            <person name="Parkhill J."/>
            <person name="Rea M.C."/>
            <person name="O'Sullivan O."/>
            <person name="Ritari J."/>
            <person name="Douillard F.P."/>
            <person name="Paul Ross R."/>
            <person name="Yang R."/>
            <person name="Briner A.E."/>
            <person name="Felis G.E."/>
            <person name="de Vos W.M."/>
            <person name="Barrangou R."/>
            <person name="Klaenhammer T.R."/>
            <person name="Caufield P.W."/>
            <person name="Cui Y."/>
            <person name="Zhang H."/>
            <person name="O'Toole P.W."/>
        </authorList>
    </citation>
    <scope>NUCLEOTIDE SEQUENCE [LARGE SCALE GENOMIC DNA]</scope>
    <source>
        <strain evidence="8 9">DSM 13343</strain>
    </source>
</reference>
<comment type="function">
    <text evidence="7">Catalyzes the specific phosphorylation of the 3-hydroxyl group of shikimic acid using ATP as a cosubstrate.</text>
</comment>
<dbReference type="SUPFAM" id="SSF52540">
    <property type="entry name" value="P-loop containing nucleoside triphosphate hydrolases"/>
    <property type="match status" value="1"/>
</dbReference>
<evidence type="ECO:0000256" key="6">
    <source>
        <dbReference type="ARBA" id="ARBA00023141"/>
    </source>
</evidence>
<protein>
    <recommendedName>
        <fullName evidence="7">Shikimate kinase</fullName>
        <shortName evidence="7">SK</shortName>
        <ecNumber evidence="7">2.7.1.71</ecNumber>
    </recommendedName>
</protein>
<dbReference type="GO" id="GO:0005829">
    <property type="term" value="C:cytosol"/>
    <property type="evidence" value="ECO:0007669"/>
    <property type="project" value="TreeGrafter"/>
</dbReference>
<feature type="binding site" evidence="7">
    <location>
        <position position="116"/>
    </location>
    <ligand>
        <name>ATP</name>
        <dbReference type="ChEBI" id="CHEBI:30616"/>
    </ligand>
</feature>
<evidence type="ECO:0000256" key="1">
    <source>
        <dbReference type="ARBA" id="ARBA00022605"/>
    </source>
</evidence>
<dbReference type="EC" id="2.7.1.71" evidence="7"/>
<keyword evidence="5 7" id="KW-0067">ATP-binding</keyword>
<dbReference type="RefSeq" id="WP_056963866.1">
    <property type="nucleotide sequence ID" value="NZ_AZEU01000158.1"/>
</dbReference>
<dbReference type="InterPro" id="IPR000623">
    <property type="entry name" value="Shikimate_kinase/TSH1"/>
</dbReference>
<dbReference type="OrthoDB" id="9800332at2"/>
<dbReference type="PANTHER" id="PTHR21087:SF16">
    <property type="entry name" value="SHIKIMATE KINASE 1, CHLOROPLASTIC"/>
    <property type="match status" value="1"/>
</dbReference>
<keyword evidence="1 7" id="KW-0028">Amino-acid biosynthesis</keyword>
<feature type="binding site" evidence="7">
    <location>
        <begin position="10"/>
        <end position="15"/>
    </location>
    <ligand>
        <name>ATP</name>
        <dbReference type="ChEBI" id="CHEBI:30616"/>
    </ligand>
</feature>
<keyword evidence="7" id="KW-0460">Magnesium</keyword>
<keyword evidence="6 7" id="KW-0057">Aromatic amino acid biosynthesis</keyword>
<dbReference type="AlphaFoldDB" id="A0A0R1QNT3"/>
<feature type="binding site" evidence="7">
    <location>
        <position position="14"/>
    </location>
    <ligand>
        <name>Mg(2+)</name>
        <dbReference type="ChEBI" id="CHEBI:18420"/>
    </ligand>
</feature>
<evidence type="ECO:0000313" key="8">
    <source>
        <dbReference type="EMBL" id="KRL44340.1"/>
    </source>
</evidence>
<dbReference type="GO" id="GO:0004765">
    <property type="term" value="F:shikimate kinase activity"/>
    <property type="evidence" value="ECO:0007669"/>
    <property type="project" value="UniProtKB-UniRule"/>
</dbReference>
<comment type="similarity">
    <text evidence="7">Belongs to the shikimate kinase family.</text>
</comment>
<dbReference type="InterPro" id="IPR031322">
    <property type="entry name" value="Shikimate/glucono_kinase"/>
</dbReference>
<feature type="binding site" evidence="7">
    <location>
        <position position="134"/>
    </location>
    <ligand>
        <name>substrate</name>
    </ligand>
</feature>
<keyword evidence="4 7" id="KW-0418">Kinase</keyword>
<dbReference type="GO" id="GO:0009423">
    <property type="term" value="P:chorismate biosynthetic process"/>
    <property type="evidence" value="ECO:0007669"/>
    <property type="project" value="UniProtKB-UniRule"/>
</dbReference>
<dbReference type="GO" id="GO:0009073">
    <property type="term" value="P:aromatic amino acid family biosynthetic process"/>
    <property type="evidence" value="ECO:0007669"/>
    <property type="project" value="UniProtKB-KW"/>
</dbReference>
<comment type="cofactor">
    <cofactor evidence="7">
        <name>Mg(2+)</name>
        <dbReference type="ChEBI" id="CHEBI:18420"/>
    </cofactor>
    <text evidence="7">Binds 1 Mg(2+) ion per subunit.</text>
</comment>
<accession>A0A0R1QNT3</accession>
<evidence type="ECO:0000313" key="9">
    <source>
        <dbReference type="Proteomes" id="UP000051790"/>
    </source>
</evidence>